<reference evidence="2 3" key="2">
    <citation type="journal article" date="2013" name="Plant Physiol.">
        <title>A Nostoc punctiforme Sugar Transporter Necessary to Establish a Cyanobacterium-Plant Symbiosis.</title>
        <authorList>
            <person name="Ekman M."/>
            <person name="Picossi S."/>
            <person name="Campbell E.L."/>
            <person name="Meeks J.C."/>
            <person name="Flores E."/>
        </authorList>
    </citation>
    <scope>NUCLEOTIDE SEQUENCE [LARGE SCALE GENOMIC DNA]</scope>
    <source>
        <strain evidence="3">ATCC 29133 / PCC 73102</strain>
    </source>
</reference>
<proteinExistence type="predicted"/>
<organism evidence="2 3">
    <name type="scientific">Nostoc punctiforme (strain ATCC 29133 / PCC 73102)</name>
    <dbReference type="NCBI Taxonomy" id="63737"/>
    <lineage>
        <taxon>Bacteria</taxon>
        <taxon>Bacillati</taxon>
        <taxon>Cyanobacteriota</taxon>
        <taxon>Cyanophyceae</taxon>
        <taxon>Nostocales</taxon>
        <taxon>Nostocaceae</taxon>
        <taxon>Nostoc</taxon>
    </lineage>
</organism>
<dbReference type="Pfam" id="PF13692">
    <property type="entry name" value="Glyco_trans_1_4"/>
    <property type="match status" value="1"/>
</dbReference>
<dbReference type="PANTHER" id="PTHR45947">
    <property type="entry name" value="SULFOQUINOVOSYL TRANSFERASE SQD2"/>
    <property type="match status" value="1"/>
</dbReference>
<dbReference type="CAZy" id="GT4">
    <property type="family name" value="Glycosyltransferase Family 4"/>
</dbReference>
<keyword evidence="2" id="KW-0808">Transferase</keyword>
<accession>B2J6N4</accession>
<sequence>MSNKVLIIVENLPVPFDRRVWMEATTLIKAGYEVSVICPKGKGFEEEYEIIDQVHIYRHPMPPDISSVSGYLREYCTALFWEFRLAHRVWRERGFDIVHICNPPDLMFLVAGWFKLLKGVRVIFDHHDINLEMYEAKYGRRDIFYYGLSLVERLTFATADVVISTNESYLSVALTRGCKNPEDVFVVRSGPDLSRFQPVSPNPIYRRGRKYLVGYVGVMGEPEGIDYLLQSVRYIVYEKKRHDIQFMLIGSGPMFEKLQALSKELEVNEFVEFTGRIPDNELLERLSSCDVCANPDKKMPYNDRSTMNKIMEYMAMGKPIVQFDLLEGRRSAEGASVYAKGNDVVDFANNILELLEDVERRQQMGELGRKRMEEKLEWRHQVSKLLEAYKKAWQR</sequence>
<dbReference type="RefSeq" id="WP_012411755.1">
    <property type="nucleotide sequence ID" value="NC_010628.1"/>
</dbReference>
<protein>
    <submittedName>
        <fullName evidence="2">Glycosyl transferase, group 1</fullName>
    </submittedName>
</protein>
<keyword evidence="3" id="KW-1185">Reference proteome</keyword>
<evidence type="ECO:0000259" key="1">
    <source>
        <dbReference type="Pfam" id="PF13439"/>
    </source>
</evidence>
<dbReference type="HOGENOM" id="CLU_009583_36_2_3"/>
<dbReference type="Proteomes" id="UP000001191">
    <property type="component" value="Chromosome"/>
</dbReference>
<dbReference type="OrthoDB" id="9813214at2"/>
<dbReference type="InterPro" id="IPR050194">
    <property type="entry name" value="Glycosyltransferase_grp1"/>
</dbReference>
<dbReference type="PANTHER" id="PTHR45947:SF3">
    <property type="entry name" value="SULFOQUINOVOSYL TRANSFERASE SQD2"/>
    <property type="match status" value="1"/>
</dbReference>
<dbReference type="SUPFAM" id="SSF53756">
    <property type="entry name" value="UDP-Glycosyltransferase/glycogen phosphorylase"/>
    <property type="match status" value="1"/>
</dbReference>
<reference evidence="3" key="1">
    <citation type="submission" date="2008-04" db="EMBL/GenBank/DDBJ databases">
        <title>Complete sequence of chromosome of Nostoc punctiforme ATCC 29133.</title>
        <authorList>
            <consortium name="US DOE Joint Genome Institute"/>
            <person name="Copeland A."/>
            <person name="Lucas S."/>
            <person name="Lapidus A."/>
            <person name="Glavina del Rio T."/>
            <person name="Dalin E."/>
            <person name="Tice H."/>
            <person name="Pitluck S."/>
            <person name="Chain P."/>
            <person name="Malfatti S."/>
            <person name="Shin M."/>
            <person name="Vergez L."/>
            <person name="Schmutz J."/>
            <person name="Larimer F."/>
            <person name="Land M."/>
            <person name="Hauser L."/>
            <person name="Kyrpides N."/>
            <person name="Kim E."/>
            <person name="Meeks J.C."/>
            <person name="Elhai J."/>
            <person name="Campbell E.L."/>
            <person name="Thiel T."/>
            <person name="Longmire J."/>
            <person name="Potts M."/>
            <person name="Atlas R."/>
        </authorList>
    </citation>
    <scope>NUCLEOTIDE SEQUENCE [LARGE SCALE GENOMIC DNA]</scope>
    <source>
        <strain evidence="3">ATCC 29133 / PCC 73102</strain>
    </source>
</reference>
<dbReference type="CDD" id="cd03794">
    <property type="entry name" value="GT4_WbuB-like"/>
    <property type="match status" value="1"/>
</dbReference>
<dbReference type="EnsemblBacteria" id="ACC83810">
    <property type="protein sequence ID" value="ACC83810"/>
    <property type="gene ID" value="Npun_F5504"/>
</dbReference>
<name>B2J6N4_NOSP7</name>
<dbReference type="EMBL" id="CP001037">
    <property type="protein sequence ID" value="ACC83810.1"/>
    <property type="molecule type" value="Genomic_DNA"/>
</dbReference>
<gene>
    <name evidence="2" type="ordered locus">Npun_F5504</name>
</gene>
<dbReference type="Gene3D" id="3.40.50.2000">
    <property type="entry name" value="Glycogen Phosphorylase B"/>
    <property type="match status" value="2"/>
</dbReference>
<dbReference type="InterPro" id="IPR028098">
    <property type="entry name" value="Glyco_trans_4-like_N"/>
</dbReference>
<dbReference type="PhylomeDB" id="B2J6N4"/>
<feature type="domain" description="Glycosyltransferase subfamily 4-like N-terminal" evidence="1">
    <location>
        <begin position="19"/>
        <end position="195"/>
    </location>
</feature>
<dbReference type="KEGG" id="npu:Npun_F5504"/>
<dbReference type="Pfam" id="PF13439">
    <property type="entry name" value="Glyco_transf_4"/>
    <property type="match status" value="1"/>
</dbReference>
<dbReference type="eggNOG" id="COG0438">
    <property type="taxonomic scope" value="Bacteria"/>
</dbReference>
<dbReference type="GO" id="GO:0016757">
    <property type="term" value="F:glycosyltransferase activity"/>
    <property type="evidence" value="ECO:0007669"/>
    <property type="project" value="TreeGrafter"/>
</dbReference>
<dbReference type="AlphaFoldDB" id="B2J6N4"/>
<evidence type="ECO:0000313" key="2">
    <source>
        <dbReference type="EMBL" id="ACC83810.1"/>
    </source>
</evidence>
<evidence type="ECO:0000313" key="3">
    <source>
        <dbReference type="Proteomes" id="UP000001191"/>
    </source>
</evidence>